<feature type="transmembrane region" description="Helical" evidence="1">
    <location>
        <begin position="84"/>
        <end position="102"/>
    </location>
</feature>
<comment type="caution">
    <text evidence="2">The sequence shown here is derived from an EMBL/GenBank/DDBJ whole genome shotgun (WGS) entry which is preliminary data.</text>
</comment>
<dbReference type="AlphaFoldDB" id="A0A0R3E3Y8"/>
<keyword evidence="3" id="KW-1185">Reference proteome</keyword>
<gene>
    <name evidence="2" type="ORF">AOQ71_04320</name>
</gene>
<evidence type="ECO:0000313" key="3">
    <source>
        <dbReference type="Proteomes" id="UP000051936"/>
    </source>
</evidence>
<feature type="transmembrane region" description="Helical" evidence="1">
    <location>
        <begin position="114"/>
        <end position="129"/>
    </location>
</feature>
<protein>
    <submittedName>
        <fullName evidence="2">Uncharacterized protein</fullName>
    </submittedName>
</protein>
<feature type="transmembrane region" description="Helical" evidence="1">
    <location>
        <begin position="58"/>
        <end position="77"/>
    </location>
</feature>
<dbReference type="EMBL" id="LJYG01000021">
    <property type="protein sequence ID" value="KRQ16859.1"/>
    <property type="molecule type" value="Genomic_DNA"/>
</dbReference>
<keyword evidence="1" id="KW-0812">Transmembrane</keyword>
<reference evidence="2 3" key="1">
    <citation type="submission" date="2015-09" db="EMBL/GenBank/DDBJ databases">
        <title>Draft Genome Sequence of Bradyrhizobium manausense Strain BR 3351T, a Novel Symbiotic Nitrogen-Fixing Alphaproteobacterium Isolated from Brazilian Amazon Rain Forest.</title>
        <authorList>
            <person name="De Araujo J.L."/>
            <person name="Zilli J.E."/>
        </authorList>
    </citation>
    <scope>NUCLEOTIDE SEQUENCE [LARGE SCALE GENOMIC DNA]</scope>
    <source>
        <strain evidence="2 3">BR3351</strain>
    </source>
</reference>
<evidence type="ECO:0000313" key="2">
    <source>
        <dbReference type="EMBL" id="KRQ16859.1"/>
    </source>
</evidence>
<organism evidence="2 3">
    <name type="scientific">Bradyrhizobium manausense</name>
    <dbReference type="NCBI Taxonomy" id="989370"/>
    <lineage>
        <taxon>Bacteria</taxon>
        <taxon>Pseudomonadati</taxon>
        <taxon>Pseudomonadota</taxon>
        <taxon>Alphaproteobacteria</taxon>
        <taxon>Hyphomicrobiales</taxon>
        <taxon>Nitrobacteraceae</taxon>
        <taxon>Bradyrhizobium</taxon>
    </lineage>
</organism>
<proteinExistence type="predicted"/>
<accession>A0A0R3E3Y8</accession>
<keyword evidence="1" id="KW-0472">Membrane</keyword>
<dbReference type="Proteomes" id="UP000051936">
    <property type="component" value="Unassembled WGS sequence"/>
</dbReference>
<sequence>MTAELNRLRWQAMTKVERTTCDKLLDILWPLLWLLIIAIVVVLTSRLLINAYPTTEPYWFALFALPAAWALFVLRVFQRSIYGFAEVVIGIYTVIETFRAAVTSNTGVMSDTKTLLALVAAIYVVIRGLDNIDQGLKQYCATFLNPDDAFAFTFYWEVSVKGRFLNRRLKRGIYLRMVRPLFKKLWIEFEQMNRGTDKDAWETPYWWARKHYVLALLSERAVNLCRPQKHLSRGSQPTTEPPVWV</sequence>
<feature type="transmembrane region" description="Helical" evidence="1">
    <location>
        <begin position="27"/>
        <end position="52"/>
    </location>
</feature>
<evidence type="ECO:0000256" key="1">
    <source>
        <dbReference type="SAM" id="Phobius"/>
    </source>
</evidence>
<keyword evidence="1" id="KW-1133">Transmembrane helix</keyword>
<name>A0A0R3E3Y8_9BRAD</name>